<evidence type="ECO:0008006" key="2">
    <source>
        <dbReference type="Google" id="ProtNLM"/>
    </source>
</evidence>
<gene>
    <name evidence="1" type="ORF">MM415B02016_0002</name>
</gene>
<reference evidence="1" key="1">
    <citation type="submission" date="2020-03" db="EMBL/GenBank/DDBJ databases">
        <title>The deep terrestrial virosphere.</title>
        <authorList>
            <person name="Holmfeldt K."/>
            <person name="Nilsson E."/>
            <person name="Simone D."/>
            <person name="Lopez-Fernandez M."/>
            <person name="Wu X."/>
            <person name="de Brujin I."/>
            <person name="Lundin D."/>
            <person name="Andersson A."/>
            <person name="Bertilsson S."/>
            <person name="Dopson M."/>
        </authorList>
    </citation>
    <scope>NUCLEOTIDE SEQUENCE</scope>
    <source>
        <strain evidence="1">MM415B02016</strain>
    </source>
</reference>
<sequence>MPRRTNFNVDESKGFIWLPRETPFKVDIKIDSESVKTSSISAEFTKALCPEVGSFKIKLINANGAFTDKYSGRETVQLYGDFVDGTTKIFEGQIDIIKDVSESYPMLEVSGGHISDDLMNITVTKEYTGNKTCDQILKEIIDTYLTGYTYTNVLSSTESPTIKWSNKPFWNCVEDLCKLAGVSKRFDCYVDDDKDFHFFEEESVENNNEAVVWNNTLISLSGLGEYQLNVKNKIIVYGDDGKGIPIIRQDSDSTSQSSYGKKESVIVDTSISTEEYAEALASANLLTQKTPTDEGKASCFILPSLNPGEKIWVSYPKMKILKQIKVSQFTHKFPNKMTDVVFYKSKSIAGVIRDQSLKDIANETIVNPYEMTKSINFTFDDFSKLSAWDTNIEIIDGKIKLSSGTVGTFTSKIFTQVANITQVHLLIVGEKTTEAVFKISTDGTTQTLEEVKPNTLHTLTNSGKDILLKVYLNSASTEIDSIGVLIK</sequence>
<protein>
    <recommendedName>
        <fullName evidence="2">Tail protein</fullName>
    </recommendedName>
</protein>
<accession>A0A6M3IE15</accession>
<organism evidence="1">
    <name type="scientific">viral metagenome</name>
    <dbReference type="NCBI Taxonomy" id="1070528"/>
    <lineage>
        <taxon>unclassified sequences</taxon>
        <taxon>metagenomes</taxon>
        <taxon>organismal metagenomes</taxon>
    </lineage>
</organism>
<dbReference type="EMBL" id="MT141171">
    <property type="protein sequence ID" value="QJA55654.1"/>
    <property type="molecule type" value="Genomic_DNA"/>
</dbReference>
<proteinExistence type="predicted"/>
<dbReference type="AlphaFoldDB" id="A0A6M3IE15"/>
<evidence type="ECO:0000313" key="1">
    <source>
        <dbReference type="EMBL" id="QJA55654.1"/>
    </source>
</evidence>
<name>A0A6M3IE15_9ZZZZ</name>